<reference evidence="3 4" key="1">
    <citation type="submission" date="2009-01" db="EMBL/GenBank/DDBJ databases">
        <authorList>
            <person name="Qin X."/>
            <person name="Bachman B."/>
            <person name="Battles P."/>
            <person name="Bell A."/>
            <person name="Bess C."/>
            <person name="Bickham C."/>
            <person name="Chaboub L."/>
            <person name="Chen D."/>
            <person name="Coyle M."/>
            <person name="Deiros D.R."/>
            <person name="Dinh H."/>
            <person name="Forbes L."/>
            <person name="Fowler G."/>
            <person name="Francisco L."/>
            <person name="Fu Q."/>
            <person name="Gubbala S."/>
            <person name="Hale W."/>
            <person name="Han Y."/>
            <person name="Hemphill L."/>
            <person name="Highlander S.K."/>
            <person name="Hirani K."/>
            <person name="Hogues M."/>
            <person name="Jackson L."/>
            <person name="Jakkamsetti A."/>
            <person name="Javaid M."/>
            <person name="Jiang H."/>
            <person name="Korchina V."/>
            <person name="Kovar C."/>
            <person name="Lara F."/>
            <person name="Lee S."/>
            <person name="Mata R."/>
            <person name="Mathew T."/>
            <person name="Moen C."/>
            <person name="Morales K."/>
            <person name="Munidasa M."/>
            <person name="Nazareth L."/>
            <person name="Ngo R."/>
            <person name="Nguyen L."/>
            <person name="Okwuonu G."/>
            <person name="Ongeri F."/>
            <person name="Patil S."/>
            <person name="Petrosino J."/>
            <person name="Pham C."/>
            <person name="Pham P."/>
            <person name="Pu L.-L."/>
            <person name="Puazo M."/>
            <person name="Raj R."/>
            <person name="Reid J."/>
            <person name="Rouhana J."/>
            <person name="Saada N."/>
            <person name="Shang Y."/>
            <person name="Simmons D."/>
            <person name="Thornton R."/>
            <person name="Warren J."/>
            <person name="Weissenberger G."/>
            <person name="Zhang J."/>
            <person name="Zhang L."/>
            <person name="Zhou C."/>
            <person name="Zhu D."/>
            <person name="Muzny D."/>
            <person name="Worley K."/>
            <person name="Gibbs R."/>
        </authorList>
    </citation>
    <scope>NUCLEOTIDE SEQUENCE [LARGE SCALE GENOMIC DNA]</scope>
    <source>
        <strain evidence="4">ATCC 8290 / DSM 20176 / CCUG 30140 / JCM 1155 / KCTC 3500 / NBRC 15886 / NCIMB 8040 / NRRL B-1843 / 9</strain>
    </source>
</reference>
<gene>
    <name evidence="3" type="ORF">HMPREF0519_2676</name>
</gene>
<proteinExistence type="predicted"/>
<dbReference type="SUPFAM" id="SSF46785">
    <property type="entry name" value="Winged helix' DNA-binding domain"/>
    <property type="match status" value="1"/>
</dbReference>
<dbReference type="InterPro" id="IPR015797">
    <property type="entry name" value="NUDIX_hydrolase-like_dom_sf"/>
</dbReference>
<feature type="domain" description="NrtR DNA-binding winged helix" evidence="2">
    <location>
        <begin position="198"/>
        <end position="256"/>
    </location>
</feature>
<dbReference type="Gene3D" id="3.90.79.10">
    <property type="entry name" value="Nucleoside Triphosphate Pyrophosphohydrolase"/>
    <property type="match status" value="1"/>
</dbReference>
<sequence length="261" mass="29967">MRGTDMDSESILEQPYINITNIIWSFDQITSKVNILLVKRSNKPYNGYWALPETFMRTNESADEAALRLVRAKIGMALSNSHTEQLATFTNRLRTPEQRTLSLAYMTFLPDKPMLKPGYGASDARWFSMDYTESGYAFSDGELTFPTAQSQTESQYYAKLAKSSLSKAHLAYDHEWILKVACERIKNKLDYQPNILLVLGPQFTLKDARLVYAPFLKMPFELIDNSNFKKSHRHLFTDVGTSMSNRPGRPARVYKLSYLFP</sequence>
<comment type="caution">
    <text evidence="3">The sequence shown here is derived from an EMBL/GenBank/DDBJ whole genome shotgun (WGS) entry which is preliminary data.</text>
</comment>
<dbReference type="InterPro" id="IPR054105">
    <property type="entry name" value="WHD_NrtR"/>
</dbReference>
<dbReference type="EMBL" id="ACGP01000227">
    <property type="protein sequence ID" value="EEI23191.1"/>
    <property type="molecule type" value="Genomic_DNA"/>
</dbReference>
<organism evidence="3 4">
    <name type="scientific">Lentilactobacillus hilgardii (strain ATCC 8290 / DSM 20176 / CCUG 30140 / JCM 1155 / KCTC 3500 / NBRC 15886 / NCIMB 8040 / NRRL B-1843 / 9)</name>
    <dbReference type="NCBI Taxonomy" id="1423757"/>
    <lineage>
        <taxon>Bacteria</taxon>
        <taxon>Bacillati</taxon>
        <taxon>Bacillota</taxon>
        <taxon>Bacilli</taxon>
        <taxon>Lactobacillales</taxon>
        <taxon>Lactobacillaceae</taxon>
        <taxon>Lentilactobacillus</taxon>
    </lineage>
</organism>
<dbReference type="Gene3D" id="1.10.10.10">
    <property type="entry name" value="Winged helix-like DNA-binding domain superfamily/Winged helix DNA-binding domain"/>
    <property type="match status" value="1"/>
</dbReference>
<accession>C0XN65</accession>
<dbReference type="InterPro" id="IPR036388">
    <property type="entry name" value="WH-like_DNA-bd_sf"/>
</dbReference>
<dbReference type="Pfam" id="PF00293">
    <property type="entry name" value="NUDIX"/>
    <property type="match status" value="1"/>
</dbReference>
<evidence type="ECO:0000313" key="4">
    <source>
        <dbReference type="Proteomes" id="UP000003752"/>
    </source>
</evidence>
<dbReference type="InterPro" id="IPR036390">
    <property type="entry name" value="WH_DNA-bd_sf"/>
</dbReference>
<dbReference type="SUPFAM" id="SSF55811">
    <property type="entry name" value="Nudix"/>
    <property type="match status" value="1"/>
</dbReference>
<evidence type="ECO:0000259" key="2">
    <source>
        <dbReference type="Pfam" id="PF21906"/>
    </source>
</evidence>
<dbReference type="AlphaFoldDB" id="C0XN65"/>
<keyword evidence="4" id="KW-1185">Reference proteome</keyword>
<dbReference type="CDD" id="cd18873">
    <property type="entry name" value="NUDIX_NadM_like"/>
    <property type="match status" value="1"/>
</dbReference>
<dbReference type="RefSeq" id="WP_003558216.1">
    <property type="nucleotide sequence ID" value="NZ_AZDF01000031.1"/>
</dbReference>
<dbReference type="SMR" id="C0XN65"/>
<dbReference type="Proteomes" id="UP000003752">
    <property type="component" value="Unassembled WGS sequence"/>
</dbReference>
<name>C0XN65_LENH9</name>
<dbReference type="PANTHER" id="PTHR43736:SF4">
    <property type="entry name" value="SLR1690 PROTEIN"/>
    <property type="match status" value="1"/>
</dbReference>
<evidence type="ECO:0000313" key="3">
    <source>
        <dbReference type="EMBL" id="EEI23191.1"/>
    </source>
</evidence>
<dbReference type="Pfam" id="PF21906">
    <property type="entry name" value="WHD_NrtR"/>
    <property type="match status" value="1"/>
</dbReference>
<evidence type="ECO:0000259" key="1">
    <source>
        <dbReference type="Pfam" id="PF00293"/>
    </source>
</evidence>
<protein>
    <submittedName>
        <fullName evidence="3">Hydrolase, NUDIX family</fullName>
    </submittedName>
</protein>
<feature type="domain" description="Nudix hydrolase" evidence="1">
    <location>
        <begin position="35"/>
        <end position="130"/>
    </location>
</feature>
<dbReference type="HOGENOM" id="CLU_037162_3_0_9"/>
<dbReference type="InterPro" id="IPR000086">
    <property type="entry name" value="NUDIX_hydrolase_dom"/>
</dbReference>
<keyword evidence="3" id="KW-0378">Hydrolase</keyword>
<dbReference type="PANTHER" id="PTHR43736">
    <property type="entry name" value="ADP-RIBOSE PYROPHOSPHATASE"/>
    <property type="match status" value="1"/>
</dbReference>
<dbReference type="GO" id="GO:0016787">
    <property type="term" value="F:hydrolase activity"/>
    <property type="evidence" value="ECO:0007669"/>
    <property type="project" value="UniProtKB-KW"/>
</dbReference>